<comment type="caution">
    <text evidence="2">The sequence shown here is derived from an EMBL/GenBank/DDBJ whole genome shotgun (WGS) entry which is preliminary data.</text>
</comment>
<feature type="non-terminal residue" evidence="2">
    <location>
        <position position="185"/>
    </location>
</feature>
<dbReference type="Gene3D" id="1.20.5.1200">
    <property type="entry name" value="Alpha-tocopherol transfer"/>
    <property type="match status" value="1"/>
</dbReference>
<evidence type="ECO:0000313" key="2">
    <source>
        <dbReference type="EMBL" id="KRT82512.1"/>
    </source>
</evidence>
<dbReference type="Proteomes" id="UP000051574">
    <property type="component" value="Unassembled WGS sequence"/>
</dbReference>
<dbReference type="CDD" id="cd00170">
    <property type="entry name" value="SEC14"/>
    <property type="match status" value="1"/>
</dbReference>
<evidence type="ECO:0000313" key="3">
    <source>
        <dbReference type="Proteomes" id="UP000051574"/>
    </source>
</evidence>
<dbReference type="PANTHER" id="PTHR10174">
    <property type="entry name" value="ALPHA-TOCOPHEROL TRANSFER PROTEIN-RELATED"/>
    <property type="match status" value="1"/>
</dbReference>
<dbReference type="EMBL" id="LJIG01009722">
    <property type="protein sequence ID" value="KRT82512.1"/>
    <property type="molecule type" value="Genomic_DNA"/>
</dbReference>
<dbReference type="Gene3D" id="3.40.525.10">
    <property type="entry name" value="CRAL-TRIO lipid binding domain"/>
    <property type="match status" value="1"/>
</dbReference>
<name>A0A0T6B533_9SCAR</name>
<organism evidence="2 3">
    <name type="scientific">Oryctes borbonicus</name>
    <dbReference type="NCBI Taxonomy" id="1629725"/>
    <lineage>
        <taxon>Eukaryota</taxon>
        <taxon>Metazoa</taxon>
        <taxon>Ecdysozoa</taxon>
        <taxon>Arthropoda</taxon>
        <taxon>Hexapoda</taxon>
        <taxon>Insecta</taxon>
        <taxon>Pterygota</taxon>
        <taxon>Neoptera</taxon>
        <taxon>Endopterygota</taxon>
        <taxon>Coleoptera</taxon>
        <taxon>Polyphaga</taxon>
        <taxon>Scarabaeiformia</taxon>
        <taxon>Scarabaeidae</taxon>
        <taxon>Dynastinae</taxon>
        <taxon>Oryctes</taxon>
    </lineage>
</organism>
<evidence type="ECO:0000259" key="1">
    <source>
        <dbReference type="PROSITE" id="PS50191"/>
    </source>
</evidence>
<protein>
    <submittedName>
        <fullName evidence="2">CRAL-TRIO domain containing protein</fullName>
    </submittedName>
</protein>
<proteinExistence type="predicted"/>
<reference evidence="2 3" key="1">
    <citation type="submission" date="2015-09" db="EMBL/GenBank/DDBJ databases">
        <title>Draft genome of the scarab beetle Oryctes borbonicus.</title>
        <authorList>
            <person name="Meyer J.M."/>
            <person name="Markov G.V."/>
            <person name="Baskaran P."/>
            <person name="Herrmann M."/>
            <person name="Sommer R.J."/>
            <person name="Roedelsperger C."/>
        </authorList>
    </citation>
    <scope>NUCLEOTIDE SEQUENCE [LARGE SCALE GENOMIC DNA]</scope>
    <source>
        <strain evidence="2">OB123</strain>
        <tissue evidence="2">Whole animal</tissue>
    </source>
</reference>
<dbReference type="AlphaFoldDB" id="A0A0T6B533"/>
<feature type="domain" description="CRAL-TRIO" evidence="1">
    <location>
        <begin position="1"/>
        <end position="137"/>
    </location>
</feature>
<dbReference type="OrthoDB" id="6432525at2759"/>
<sequence length="185" mass="21418">MFTRLMDRKIDTYDSLNQMKLFDMLTSMAFRYIGPTEGQIFLMDMEGCSLAHLMRVNLVHLKKNMFYVQETLPVRLKGIHIINVSPITDKLLSMSKPFLKKEMIDLIHTHSKIETLFDYIPKEALPNELGGKAGTFKELHEKQIKLAMENAQYFIEEEAEIADESKRLGKPKNLDNIFGIEGTFK</sequence>
<gene>
    <name evidence="2" type="ORF">AMK59_3435</name>
</gene>
<accession>A0A0T6B533</accession>
<dbReference type="GO" id="GO:1902936">
    <property type="term" value="F:phosphatidylinositol bisphosphate binding"/>
    <property type="evidence" value="ECO:0007669"/>
    <property type="project" value="TreeGrafter"/>
</dbReference>
<dbReference type="Pfam" id="PF00650">
    <property type="entry name" value="CRAL_TRIO"/>
    <property type="match status" value="1"/>
</dbReference>
<dbReference type="PROSITE" id="PS50191">
    <property type="entry name" value="CRAL_TRIO"/>
    <property type="match status" value="1"/>
</dbReference>
<dbReference type="InterPro" id="IPR036865">
    <property type="entry name" value="CRAL-TRIO_dom_sf"/>
</dbReference>
<dbReference type="SUPFAM" id="SSF52087">
    <property type="entry name" value="CRAL/TRIO domain"/>
    <property type="match status" value="1"/>
</dbReference>
<dbReference type="InterPro" id="IPR001251">
    <property type="entry name" value="CRAL-TRIO_dom"/>
</dbReference>
<dbReference type="GO" id="GO:0016020">
    <property type="term" value="C:membrane"/>
    <property type="evidence" value="ECO:0007669"/>
    <property type="project" value="TreeGrafter"/>
</dbReference>
<dbReference type="PANTHER" id="PTHR10174:SF213">
    <property type="entry name" value="CRAL-TRIO DOMAIN-CONTAINING PROTEIN"/>
    <property type="match status" value="1"/>
</dbReference>
<keyword evidence="3" id="KW-1185">Reference proteome</keyword>
<dbReference type="PRINTS" id="PR00180">
    <property type="entry name" value="CRETINALDHBP"/>
</dbReference>